<keyword evidence="3" id="KW-1185">Reference proteome</keyword>
<sequence length="255" mass="29374">MEFPTYSGEGDPLGWIKRCEKFFANQRTTKTDKVGLAAFHLVGEAQLWFDQMEQEELDMTWKKFKNHCHIHFGPPMSNNPLGELANLKQTGLVEDRRIDIELQKLENLGIAMNMTRALEWKSTSIKARGCYARIEARSQTSSTPAVEVLLWRRPRHWGASARILHLLHSSSCKLLFWIEVPDDDREGEEEVEVDLKISLYALLVALYLAFELEDKLSIEERSDDMDTFGAKANCRRESSLRVETSTCNMFRSKSN</sequence>
<dbReference type="Proteomes" id="UP000734854">
    <property type="component" value="Unassembled WGS sequence"/>
</dbReference>
<accession>A0A8J5HIT1</accession>
<protein>
    <recommendedName>
        <fullName evidence="1">Retrotransposon gag domain-containing protein</fullName>
    </recommendedName>
</protein>
<dbReference type="EMBL" id="JACMSC010000006">
    <property type="protein sequence ID" value="KAG6517266.1"/>
    <property type="molecule type" value="Genomic_DNA"/>
</dbReference>
<proteinExistence type="predicted"/>
<evidence type="ECO:0000313" key="3">
    <source>
        <dbReference type="Proteomes" id="UP000734854"/>
    </source>
</evidence>
<feature type="domain" description="Retrotransposon gag" evidence="1">
    <location>
        <begin position="36"/>
        <end position="91"/>
    </location>
</feature>
<dbReference type="AlphaFoldDB" id="A0A8J5HIT1"/>
<gene>
    <name evidence="2" type="ORF">ZIOFF_020646</name>
</gene>
<evidence type="ECO:0000259" key="1">
    <source>
        <dbReference type="Pfam" id="PF03732"/>
    </source>
</evidence>
<comment type="caution">
    <text evidence="2">The sequence shown here is derived from an EMBL/GenBank/DDBJ whole genome shotgun (WGS) entry which is preliminary data.</text>
</comment>
<organism evidence="2 3">
    <name type="scientific">Zingiber officinale</name>
    <name type="common">Ginger</name>
    <name type="synonym">Amomum zingiber</name>
    <dbReference type="NCBI Taxonomy" id="94328"/>
    <lineage>
        <taxon>Eukaryota</taxon>
        <taxon>Viridiplantae</taxon>
        <taxon>Streptophyta</taxon>
        <taxon>Embryophyta</taxon>
        <taxon>Tracheophyta</taxon>
        <taxon>Spermatophyta</taxon>
        <taxon>Magnoliopsida</taxon>
        <taxon>Liliopsida</taxon>
        <taxon>Zingiberales</taxon>
        <taxon>Zingiberaceae</taxon>
        <taxon>Zingiber</taxon>
    </lineage>
</organism>
<dbReference type="Pfam" id="PF03732">
    <property type="entry name" value="Retrotrans_gag"/>
    <property type="match status" value="1"/>
</dbReference>
<reference evidence="2 3" key="1">
    <citation type="submission" date="2020-08" db="EMBL/GenBank/DDBJ databases">
        <title>Plant Genome Project.</title>
        <authorList>
            <person name="Zhang R.-G."/>
        </authorList>
    </citation>
    <scope>NUCLEOTIDE SEQUENCE [LARGE SCALE GENOMIC DNA]</scope>
    <source>
        <tissue evidence="2">Rhizome</tissue>
    </source>
</reference>
<evidence type="ECO:0000313" key="2">
    <source>
        <dbReference type="EMBL" id="KAG6517266.1"/>
    </source>
</evidence>
<name>A0A8J5HIT1_ZINOF</name>
<dbReference type="InterPro" id="IPR005162">
    <property type="entry name" value="Retrotrans_gag_dom"/>
</dbReference>